<dbReference type="EMBL" id="JBHSHB010000016">
    <property type="protein sequence ID" value="MFC4690844.1"/>
    <property type="molecule type" value="Genomic_DNA"/>
</dbReference>
<comment type="caution">
    <text evidence="1">The sequence shown here is derived from an EMBL/GenBank/DDBJ whole genome shotgun (WGS) entry which is preliminary data.</text>
</comment>
<evidence type="ECO:0000313" key="1">
    <source>
        <dbReference type="EMBL" id="MFC4690844.1"/>
    </source>
</evidence>
<dbReference type="InterPro" id="IPR016032">
    <property type="entry name" value="Sig_transdc_resp-reg_C-effctor"/>
</dbReference>
<protein>
    <submittedName>
        <fullName evidence="1">Fumarate hydratase</fullName>
    </submittedName>
</protein>
<dbReference type="RefSeq" id="WP_375252152.1">
    <property type="nucleotide sequence ID" value="NZ_JBHSHB010000016.1"/>
</dbReference>
<sequence>MKDKQHIVISGDFIAYTSLSTDEKKILEQSLYKLFSQLQEKFDTFSRLIKGDYLECVVPDPANGLSVMLAIKTFIKSLEIEEKADNNRSKVFQTYSIRLAMGLGTLDRFDIANNVIDGDAIYRSGRAISDESTHNKERMVIKNTLFFSSKNKDLTFNIETILALLDHLLARATSRQNEVLFLKIMGNSEKIIAKQLSVSQSSINQHSTASGWNGMDKSIRYFSHLLSALT</sequence>
<name>A0ABV9LAC5_9FLAO</name>
<gene>
    <name evidence="1" type="ORF">ACFO5T_10435</name>
</gene>
<keyword evidence="2" id="KW-1185">Reference proteome</keyword>
<organism evidence="1 2">
    <name type="scientific">Dokdonia genika</name>
    <dbReference type="NCBI Taxonomy" id="308113"/>
    <lineage>
        <taxon>Bacteria</taxon>
        <taxon>Pseudomonadati</taxon>
        <taxon>Bacteroidota</taxon>
        <taxon>Flavobacteriia</taxon>
        <taxon>Flavobacteriales</taxon>
        <taxon>Flavobacteriaceae</taxon>
        <taxon>Dokdonia</taxon>
    </lineage>
</organism>
<reference evidence="2" key="1">
    <citation type="journal article" date="2019" name="Int. J. Syst. Evol. Microbiol.">
        <title>The Global Catalogue of Microorganisms (GCM) 10K type strain sequencing project: providing services to taxonomists for standard genome sequencing and annotation.</title>
        <authorList>
            <consortium name="The Broad Institute Genomics Platform"/>
            <consortium name="The Broad Institute Genome Sequencing Center for Infectious Disease"/>
            <person name="Wu L."/>
            <person name="Ma J."/>
        </authorList>
    </citation>
    <scope>NUCLEOTIDE SEQUENCE [LARGE SCALE GENOMIC DNA]</scope>
    <source>
        <strain evidence="2">CGMCC 4.7427</strain>
    </source>
</reference>
<accession>A0ABV9LAC5</accession>
<evidence type="ECO:0000313" key="2">
    <source>
        <dbReference type="Proteomes" id="UP001595878"/>
    </source>
</evidence>
<proteinExistence type="predicted"/>
<dbReference type="SUPFAM" id="SSF46894">
    <property type="entry name" value="C-terminal effector domain of the bipartite response regulators"/>
    <property type="match status" value="1"/>
</dbReference>
<dbReference type="Proteomes" id="UP001595878">
    <property type="component" value="Unassembled WGS sequence"/>
</dbReference>